<organism evidence="1 2">
    <name type="scientific">Aspergillus versicolor CBS 583.65</name>
    <dbReference type="NCBI Taxonomy" id="1036611"/>
    <lineage>
        <taxon>Eukaryota</taxon>
        <taxon>Fungi</taxon>
        <taxon>Dikarya</taxon>
        <taxon>Ascomycota</taxon>
        <taxon>Pezizomycotina</taxon>
        <taxon>Eurotiomycetes</taxon>
        <taxon>Eurotiomycetidae</taxon>
        <taxon>Eurotiales</taxon>
        <taxon>Aspergillaceae</taxon>
        <taxon>Aspergillus</taxon>
        <taxon>Aspergillus subgen. Nidulantes</taxon>
    </lineage>
</organism>
<evidence type="ECO:0000313" key="2">
    <source>
        <dbReference type="Proteomes" id="UP000184073"/>
    </source>
</evidence>
<sequence length="1036" mass="114694">MTSIQRVAASAVQLNPEANFSLFHANFDFSLFKCEAPAELLPLGESLSRQRRELAEEGSFHILARRLGILFEKVLPEVPSLLKAYGTRASEIASELDKTGAPSKSIADGVFGPHLGLDTTTIWAGATSGSCALLMHLLACMLARIWSPQEATAIWVELVDERRQEIKHQVMERDKASNFFAQQAALYETDWSSLQSWDASARSWLQVADNSSVKQQQKRVELIANNLSVAIQTQVTPDGMTISASGKKMVYGSVLHSFRTALLALDNLVSGKPQRLLDGGVLLGLTSWHLYPDLVILGPKEKHVFQKDVLIAPSGVATLSIAYDEDPNGNQDGVYWSLPLSSLRYYGTVQRKRSSLRDSKKLSFPEFQALILGASLDSLDNLSAAADILQCIWRFSFDVYQDTLKKLQSGSACLDWIVNPEIANMDIGEPVWNIPKEELPELGTVMNHLHLLSLLIGGSELYLSGAEEERAKALQLIRYGANSATSWIGNKKHTSDPPFFGVADLTFTLGAIKTTRDRVQVLQRIWESHGSPSEGCIIRFRREDNKWGYTWLSSTKSATSGKRSRSEYESEMCETESIRIPDDEDWMFVSSEMDGLQFGSMSGPYYSSDLPESVNDRLYRQSFHSFLRDEPKSATLVIWDLVLGSPGLAGIYARRDRPPIAHECIPRSTVPLPVLQELAGYGCLDLGIVMQGIDDFLATHRPDQHFSLLALGRVIEHYKRELPHLTVPMSVIKQPPRSWSWAGIVVEELENQKYTAASLARDGIITDKIYPSPLTRQQAFASILQFESGTLSADVDEMDKVMAISSGNSLFIAQRILSDPIPPQNMASCAVAHAIGNVGKPGIALLFAPEQPLVREHDVERWHIVNHNQFDGSQAGGVFDGSSLHMSFTGWEGPLRVRGPSAFRGMEAYNLETRISMYDQAEWVADLNILESLASSPNLKVCGAHGRQCGHDPSIAASGAEFVSIDCWEELLSTADRPMVLRSGSSWMVRLTGVSIAYARGFKCCLLPVHKGFCWTCVVKEAETGKIEDEKLLFVY</sequence>
<protein>
    <submittedName>
        <fullName evidence="1">Uncharacterized protein</fullName>
    </submittedName>
</protein>
<reference evidence="2" key="1">
    <citation type="journal article" date="2017" name="Genome Biol.">
        <title>Comparative genomics reveals high biological diversity and specific adaptations in the industrially and medically important fungal genus Aspergillus.</title>
        <authorList>
            <person name="de Vries R.P."/>
            <person name="Riley R."/>
            <person name="Wiebenga A."/>
            <person name="Aguilar-Osorio G."/>
            <person name="Amillis S."/>
            <person name="Uchima C.A."/>
            <person name="Anderluh G."/>
            <person name="Asadollahi M."/>
            <person name="Askin M."/>
            <person name="Barry K."/>
            <person name="Battaglia E."/>
            <person name="Bayram O."/>
            <person name="Benocci T."/>
            <person name="Braus-Stromeyer S.A."/>
            <person name="Caldana C."/>
            <person name="Canovas D."/>
            <person name="Cerqueira G.C."/>
            <person name="Chen F."/>
            <person name="Chen W."/>
            <person name="Choi C."/>
            <person name="Clum A."/>
            <person name="Dos Santos R.A."/>
            <person name="Damasio A.R."/>
            <person name="Diallinas G."/>
            <person name="Emri T."/>
            <person name="Fekete E."/>
            <person name="Flipphi M."/>
            <person name="Freyberg S."/>
            <person name="Gallo A."/>
            <person name="Gournas C."/>
            <person name="Habgood R."/>
            <person name="Hainaut M."/>
            <person name="Harispe M.L."/>
            <person name="Henrissat B."/>
            <person name="Hilden K.S."/>
            <person name="Hope R."/>
            <person name="Hossain A."/>
            <person name="Karabika E."/>
            <person name="Karaffa L."/>
            <person name="Karanyi Z."/>
            <person name="Krasevec N."/>
            <person name="Kuo A."/>
            <person name="Kusch H."/>
            <person name="LaButti K."/>
            <person name="Lagendijk E.L."/>
            <person name="Lapidus A."/>
            <person name="Levasseur A."/>
            <person name="Lindquist E."/>
            <person name="Lipzen A."/>
            <person name="Logrieco A.F."/>
            <person name="MacCabe A."/>
            <person name="Maekelae M.R."/>
            <person name="Malavazi I."/>
            <person name="Melin P."/>
            <person name="Meyer V."/>
            <person name="Mielnichuk N."/>
            <person name="Miskei M."/>
            <person name="Molnar A.P."/>
            <person name="Mule G."/>
            <person name="Ngan C.Y."/>
            <person name="Orejas M."/>
            <person name="Orosz E."/>
            <person name="Ouedraogo J.P."/>
            <person name="Overkamp K.M."/>
            <person name="Park H.-S."/>
            <person name="Perrone G."/>
            <person name="Piumi F."/>
            <person name="Punt P.J."/>
            <person name="Ram A.F."/>
            <person name="Ramon A."/>
            <person name="Rauscher S."/>
            <person name="Record E."/>
            <person name="Riano-Pachon D.M."/>
            <person name="Robert V."/>
            <person name="Roehrig J."/>
            <person name="Ruller R."/>
            <person name="Salamov A."/>
            <person name="Salih N.S."/>
            <person name="Samson R.A."/>
            <person name="Sandor E."/>
            <person name="Sanguinetti M."/>
            <person name="Schuetze T."/>
            <person name="Sepcic K."/>
            <person name="Shelest E."/>
            <person name="Sherlock G."/>
            <person name="Sophianopoulou V."/>
            <person name="Squina F.M."/>
            <person name="Sun H."/>
            <person name="Susca A."/>
            <person name="Todd R.B."/>
            <person name="Tsang A."/>
            <person name="Unkles S.E."/>
            <person name="van de Wiele N."/>
            <person name="van Rossen-Uffink D."/>
            <person name="Oliveira J.V."/>
            <person name="Vesth T.C."/>
            <person name="Visser J."/>
            <person name="Yu J.-H."/>
            <person name="Zhou M."/>
            <person name="Andersen M.R."/>
            <person name="Archer D.B."/>
            <person name="Baker S.E."/>
            <person name="Benoit I."/>
            <person name="Brakhage A.A."/>
            <person name="Braus G.H."/>
            <person name="Fischer R."/>
            <person name="Frisvad J.C."/>
            <person name="Goldman G.H."/>
            <person name="Houbraken J."/>
            <person name="Oakley B."/>
            <person name="Pocsi I."/>
            <person name="Scazzocchio C."/>
            <person name="Seiboth B."/>
            <person name="vanKuyk P.A."/>
            <person name="Wortman J."/>
            <person name="Dyer P.S."/>
            <person name="Grigoriev I.V."/>
        </authorList>
    </citation>
    <scope>NUCLEOTIDE SEQUENCE [LARGE SCALE GENOMIC DNA]</scope>
    <source>
        <strain evidence="2">CBS 583.65</strain>
    </source>
</reference>
<dbReference type="EMBL" id="KV878139">
    <property type="protein sequence ID" value="OJJ08400.1"/>
    <property type="molecule type" value="Genomic_DNA"/>
</dbReference>
<proteinExistence type="predicted"/>
<gene>
    <name evidence="1" type="ORF">ASPVEDRAFT_47552</name>
</gene>
<evidence type="ECO:0000313" key="1">
    <source>
        <dbReference type="EMBL" id="OJJ08400.1"/>
    </source>
</evidence>
<dbReference type="Proteomes" id="UP000184073">
    <property type="component" value="Unassembled WGS sequence"/>
</dbReference>
<dbReference type="GeneID" id="63729324"/>
<name>A0A1L9Q3Q6_ASPVE</name>
<keyword evidence="2" id="KW-1185">Reference proteome</keyword>
<dbReference type="OrthoDB" id="5354164at2759"/>
<accession>A0A1L9Q3Q6</accession>
<dbReference type="AlphaFoldDB" id="A0A1L9Q3Q6"/>
<dbReference type="RefSeq" id="XP_040674162.1">
    <property type="nucleotide sequence ID" value="XM_040813813.1"/>
</dbReference>
<dbReference type="VEuPathDB" id="FungiDB:ASPVEDRAFT_47552"/>